<sequence>MTTSPAYASPQTPRKIQRVKLGLLLSSLAACLMVSLLAIIIAFVLNTLGLLGDGLMLGSQQGFFNGLHFGLIMCLYNFVLFFITVPAAWIALGFSIGRMPHRRIAKRGPYMRWGAIWGTILVGGTTLVFGAMADGLMGGLGAAIIGCSIGAIAGALCGLLFYAIVKPADQLHDTDISVF</sequence>
<dbReference type="Proteomes" id="UP000249123">
    <property type="component" value="Unassembled WGS sequence"/>
</dbReference>
<dbReference type="OrthoDB" id="7619140at2"/>
<evidence type="ECO:0000256" key="1">
    <source>
        <dbReference type="SAM" id="Phobius"/>
    </source>
</evidence>
<dbReference type="RefSeq" id="WP_034824920.1">
    <property type="nucleotide sequence ID" value="NZ_AWFA01000008.1"/>
</dbReference>
<name>A0A8B2PN67_9PROT</name>
<dbReference type="EMBL" id="AWFB01000034">
    <property type="protein sequence ID" value="RAN32263.1"/>
    <property type="molecule type" value="Genomic_DNA"/>
</dbReference>
<keyword evidence="1" id="KW-0812">Transmembrane</keyword>
<organism evidence="2 3">
    <name type="scientific">Hyphomonas pacifica</name>
    <dbReference type="NCBI Taxonomy" id="1280941"/>
    <lineage>
        <taxon>Bacteria</taxon>
        <taxon>Pseudomonadati</taxon>
        <taxon>Pseudomonadota</taxon>
        <taxon>Alphaproteobacteria</taxon>
        <taxon>Hyphomonadales</taxon>
        <taxon>Hyphomonadaceae</taxon>
        <taxon>Hyphomonas</taxon>
    </lineage>
</organism>
<feature type="transmembrane region" description="Helical" evidence="1">
    <location>
        <begin position="139"/>
        <end position="165"/>
    </location>
</feature>
<evidence type="ECO:0000313" key="2">
    <source>
        <dbReference type="EMBL" id="RAN32263.1"/>
    </source>
</evidence>
<evidence type="ECO:0000313" key="3">
    <source>
        <dbReference type="Proteomes" id="UP000249123"/>
    </source>
</evidence>
<reference evidence="2 3" key="1">
    <citation type="submission" date="2013-04" db="EMBL/GenBank/DDBJ databases">
        <title>Hyphomonas sp. T24B3 Genome Sequencing.</title>
        <authorList>
            <person name="Lai Q."/>
            <person name="Shao Z."/>
        </authorList>
    </citation>
    <scope>NUCLEOTIDE SEQUENCE [LARGE SCALE GENOMIC DNA]</scope>
    <source>
        <strain evidence="2 3">T24B3</strain>
    </source>
</reference>
<feature type="transmembrane region" description="Helical" evidence="1">
    <location>
        <begin position="113"/>
        <end position="133"/>
    </location>
</feature>
<feature type="transmembrane region" description="Helical" evidence="1">
    <location>
        <begin position="66"/>
        <end position="92"/>
    </location>
</feature>
<protein>
    <submittedName>
        <fullName evidence="2">Uncharacterized protein</fullName>
    </submittedName>
</protein>
<accession>A0A8B2PN67</accession>
<keyword evidence="1" id="KW-1133">Transmembrane helix</keyword>
<feature type="transmembrane region" description="Helical" evidence="1">
    <location>
        <begin position="21"/>
        <end position="46"/>
    </location>
</feature>
<gene>
    <name evidence="2" type="ORF">HY3_02760</name>
</gene>
<proteinExistence type="predicted"/>
<keyword evidence="1" id="KW-0472">Membrane</keyword>
<comment type="caution">
    <text evidence="2">The sequence shown here is derived from an EMBL/GenBank/DDBJ whole genome shotgun (WGS) entry which is preliminary data.</text>
</comment>
<dbReference type="AlphaFoldDB" id="A0A8B2PN67"/>
<keyword evidence="3" id="KW-1185">Reference proteome</keyword>